<organism evidence="2 3">
    <name type="scientific">Alteromonas australica</name>
    <dbReference type="NCBI Taxonomy" id="589873"/>
    <lineage>
        <taxon>Bacteria</taxon>
        <taxon>Pseudomonadati</taxon>
        <taxon>Pseudomonadota</taxon>
        <taxon>Gammaproteobacteria</taxon>
        <taxon>Alteromonadales</taxon>
        <taxon>Alteromonadaceae</taxon>
        <taxon>Alteromonas/Salinimonas group</taxon>
        <taxon>Alteromonas</taxon>
    </lineage>
</organism>
<dbReference type="AlphaFoldDB" id="A0A350P0G5"/>
<feature type="region of interest" description="Disordered" evidence="1">
    <location>
        <begin position="28"/>
        <end position="49"/>
    </location>
</feature>
<gene>
    <name evidence="2" type="ORF">DCW74_03495</name>
</gene>
<proteinExistence type="predicted"/>
<evidence type="ECO:0000313" key="3">
    <source>
        <dbReference type="Proteomes" id="UP000263517"/>
    </source>
</evidence>
<dbReference type="EMBL" id="DNAN01000120">
    <property type="protein sequence ID" value="HAW74782.1"/>
    <property type="molecule type" value="Genomic_DNA"/>
</dbReference>
<reference evidence="2 3" key="1">
    <citation type="journal article" date="2018" name="Nat. Biotechnol.">
        <title>A standardized bacterial taxonomy based on genome phylogeny substantially revises the tree of life.</title>
        <authorList>
            <person name="Parks D.H."/>
            <person name="Chuvochina M."/>
            <person name="Waite D.W."/>
            <person name="Rinke C."/>
            <person name="Skarshewski A."/>
            <person name="Chaumeil P.A."/>
            <person name="Hugenholtz P."/>
        </authorList>
    </citation>
    <scope>NUCLEOTIDE SEQUENCE [LARGE SCALE GENOMIC DNA]</scope>
    <source>
        <strain evidence="2">UBA11978</strain>
    </source>
</reference>
<comment type="caution">
    <text evidence="2">The sequence shown here is derived from an EMBL/GenBank/DDBJ whole genome shotgun (WGS) entry which is preliminary data.</text>
</comment>
<sequence length="270" mass="30313">DKNNTAEVMAIQADPSARLIEPAKSQITIEAEKDEPKADKEARGSLSKIEDDLAEAKQRGRSQKDLIDRFLVEVNRLSDDDFGNVEAATLQVRKVMDELGIKYDTKGVIGSQELLGSLGTRLAMGLIQNTKGAITEMEMRLFLSASPTLASTKEGLLELADYLGRIANRDINRSVDYNRALAKENLHDRVLDDGTIEPLTDRQRLNATNSYLDEWYKANPFLTEKEREELADLAKKYPERLPGYQAEIERANFFDDYQGRTTGSGFSFND</sequence>
<protein>
    <submittedName>
        <fullName evidence="2">Uncharacterized protein</fullName>
    </submittedName>
</protein>
<feature type="non-terminal residue" evidence="2">
    <location>
        <position position="1"/>
    </location>
</feature>
<evidence type="ECO:0000256" key="1">
    <source>
        <dbReference type="SAM" id="MobiDB-lite"/>
    </source>
</evidence>
<dbReference type="Proteomes" id="UP000263517">
    <property type="component" value="Unassembled WGS sequence"/>
</dbReference>
<feature type="compositionally biased region" description="Basic and acidic residues" evidence="1">
    <location>
        <begin position="30"/>
        <end position="49"/>
    </location>
</feature>
<name>A0A350P0G5_9ALTE</name>
<accession>A0A350P0G5</accession>
<evidence type="ECO:0000313" key="2">
    <source>
        <dbReference type="EMBL" id="HAW74782.1"/>
    </source>
</evidence>